<feature type="chain" id="PRO_5012603294" description="Mannose-P-dolichol utilization defect 1 protein homolog" evidence="10">
    <location>
        <begin position="18"/>
        <end position="247"/>
    </location>
</feature>
<evidence type="ECO:0000256" key="6">
    <source>
        <dbReference type="ARBA" id="ARBA00023136"/>
    </source>
</evidence>
<evidence type="ECO:0000256" key="1">
    <source>
        <dbReference type="ARBA" id="ARBA00004141"/>
    </source>
</evidence>
<feature type="transmembrane region" description="Helical" evidence="9">
    <location>
        <begin position="207"/>
        <end position="228"/>
    </location>
</feature>
<evidence type="ECO:0000256" key="7">
    <source>
        <dbReference type="ARBA" id="ARBA00038475"/>
    </source>
</evidence>
<evidence type="ECO:0000313" key="12">
    <source>
        <dbReference type="Proteomes" id="UP000232323"/>
    </source>
</evidence>
<comment type="similarity">
    <text evidence="7 8">Belongs to the MPDU1 (TC 2.A.43.3) family.</text>
</comment>
<feature type="transmembrane region" description="Helical" evidence="9">
    <location>
        <begin position="175"/>
        <end position="195"/>
    </location>
</feature>
<evidence type="ECO:0000256" key="8">
    <source>
        <dbReference type="PIRNR" id="PIRNR023381"/>
    </source>
</evidence>
<keyword evidence="12" id="KW-1185">Reference proteome</keyword>
<keyword evidence="5 8" id="KW-1133">Transmembrane helix</keyword>
<dbReference type="AlphaFoldDB" id="A0A250X600"/>
<feature type="transmembrane region" description="Helical" evidence="9">
    <location>
        <begin position="63"/>
        <end position="84"/>
    </location>
</feature>
<dbReference type="Pfam" id="PF04193">
    <property type="entry name" value="PQ-loop"/>
    <property type="match status" value="2"/>
</dbReference>
<evidence type="ECO:0000256" key="4">
    <source>
        <dbReference type="ARBA" id="ARBA00022737"/>
    </source>
</evidence>
<sequence>MSLSVFFPLLLPLMASAQGLPAWIPPVETLKQLISSALGYGIMTGACILKVPQIKIILQNQSAAGLSVLSFELECIGLVVHWAYGYVMKLPFNSYGEALIVLTQTLLILGLVYSYGKHSAVRAIGYMTALSGFVAAVLTGDLDKPSVIAAYSVNTFILIAARVPQIWANLKNGGTGQLSFTTCFISTVGCVARVYTTIAAKAGDAMLRQFLIALLLNGTLVAQILVYGPGGRPKQPSKPAEKDKKQT</sequence>
<keyword evidence="3 8" id="KW-0812">Transmembrane</keyword>
<dbReference type="PIRSF" id="PIRSF023381">
    <property type="entry name" value="MannP-dilichol_defect-1p"/>
    <property type="match status" value="1"/>
</dbReference>
<feature type="transmembrane region" description="Helical" evidence="9">
    <location>
        <begin position="33"/>
        <end position="51"/>
    </location>
</feature>
<keyword evidence="10" id="KW-0732">Signal</keyword>
<dbReference type="PANTHER" id="PTHR12226">
    <property type="entry name" value="MANNOSE-P-DOLICHOL UTILIZATION DEFECT 1 LEC35 -RELATED"/>
    <property type="match status" value="1"/>
</dbReference>
<accession>A0A250X600</accession>
<dbReference type="Gene3D" id="1.20.1280.290">
    <property type="match status" value="2"/>
</dbReference>
<comment type="subcellular location">
    <subcellularLocation>
        <location evidence="1 8">Membrane</location>
        <topology evidence="1 8">Multi-pass membrane protein</topology>
    </subcellularLocation>
</comment>
<feature type="transmembrane region" description="Helical" evidence="9">
    <location>
        <begin position="96"/>
        <end position="116"/>
    </location>
</feature>
<dbReference type="Proteomes" id="UP000232323">
    <property type="component" value="Unassembled WGS sequence"/>
</dbReference>
<feature type="transmembrane region" description="Helical" evidence="9">
    <location>
        <begin position="146"/>
        <end position="163"/>
    </location>
</feature>
<dbReference type="EMBL" id="BEGY01000032">
    <property type="protein sequence ID" value="GAX78466.1"/>
    <property type="molecule type" value="Genomic_DNA"/>
</dbReference>
<gene>
    <name evidence="11" type="ORF">CEUSTIGMA_g5905.t1</name>
</gene>
<evidence type="ECO:0000256" key="9">
    <source>
        <dbReference type="SAM" id="Phobius"/>
    </source>
</evidence>
<dbReference type="InterPro" id="IPR006603">
    <property type="entry name" value="PQ-loop_rpt"/>
</dbReference>
<dbReference type="STRING" id="1157962.A0A250X600"/>
<organism evidence="11 12">
    <name type="scientific">Chlamydomonas eustigma</name>
    <dbReference type="NCBI Taxonomy" id="1157962"/>
    <lineage>
        <taxon>Eukaryota</taxon>
        <taxon>Viridiplantae</taxon>
        <taxon>Chlorophyta</taxon>
        <taxon>core chlorophytes</taxon>
        <taxon>Chlorophyceae</taxon>
        <taxon>CS clade</taxon>
        <taxon>Chlamydomonadales</taxon>
        <taxon>Chlamydomonadaceae</taxon>
        <taxon>Chlamydomonas</taxon>
    </lineage>
</organism>
<evidence type="ECO:0000256" key="10">
    <source>
        <dbReference type="SAM" id="SignalP"/>
    </source>
</evidence>
<keyword evidence="4" id="KW-0677">Repeat</keyword>
<keyword evidence="6 8" id="KW-0472">Membrane</keyword>
<dbReference type="GO" id="GO:0016020">
    <property type="term" value="C:membrane"/>
    <property type="evidence" value="ECO:0007669"/>
    <property type="project" value="UniProtKB-SubCell"/>
</dbReference>
<reference evidence="11 12" key="1">
    <citation type="submission" date="2017-08" db="EMBL/GenBank/DDBJ databases">
        <title>Acidophilic green algal genome provides insights into adaptation to an acidic environment.</title>
        <authorList>
            <person name="Hirooka S."/>
            <person name="Hirose Y."/>
            <person name="Kanesaki Y."/>
            <person name="Higuchi S."/>
            <person name="Fujiwara T."/>
            <person name="Onuma R."/>
            <person name="Era A."/>
            <person name="Ohbayashi R."/>
            <person name="Uzuka A."/>
            <person name="Nozaki H."/>
            <person name="Yoshikawa H."/>
            <person name="Miyagishima S.Y."/>
        </authorList>
    </citation>
    <scope>NUCLEOTIDE SEQUENCE [LARGE SCALE GENOMIC DNA]</scope>
    <source>
        <strain evidence="11 12">NIES-2499</strain>
    </source>
</reference>
<comment type="caution">
    <text evidence="11">The sequence shown here is derived from an EMBL/GenBank/DDBJ whole genome shotgun (WGS) entry which is preliminary data.</text>
</comment>
<protein>
    <recommendedName>
        <fullName evidence="8">Mannose-P-dolichol utilization defect 1 protein homolog</fullName>
    </recommendedName>
</protein>
<dbReference type="SMART" id="SM00679">
    <property type="entry name" value="CTNS"/>
    <property type="match status" value="2"/>
</dbReference>
<dbReference type="OrthoDB" id="271506at2759"/>
<keyword evidence="2" id="KW-0813">Transport</keyword>
<evidence type="ECO:0000256" key="5">
    <source>
        <dbReference type="ARBA" id="ARBA00022989"/>
    </source>
</evidence>
<evidence type="ECO:0000256" key="2">
    <source>
        <dbReference type="ARBA" id="ARBA00022448"/>
    </source>
</evidence>
<feature type="transmembrane region" description="Helical" evidence="9">
    <location>
        <begin position="123"/>
        <end position="140"/>
    </location>
</feature>
<feature type="signal peptide" evidence="10">
    <location>
        <begin position="1"/>
        <end position="17"/>
    </location>
</feature>
<dbReference type="InterPro" id="IPR016817">
    <property type="entry name" value="MannP-dilichol_defect-1"/>
</dbReference>
<evidence type="ECO:0000313" key="11">
    <source>
        <dbReference type="EMBL" id="GAX78466.1"/>
    </source>
</evidence>
<evidence type="ECO:0000256" key="3">
    <source>
        <dbReference type="ARBA" id="ARBA00022692"/>
    </source>
</evidence>
<proteinExistence type="inferred from homology"/>
<dbReference type="PANTHER" id="PTHR12226:SF2">
    <property type="entry name" value="MANNOSE-P-DOLICHOL UTILIZATION DEFECT 1 PROTEIN"/>
    <property type="match status" value="1"/>
</dbReference>
<name>A0A250X600_9CHLO</name>